<sequence length="90" mass="10438">MNRRLKRAITSEEVKAAVFDMPIDKSPGPDGMTSAFLSGRIISDNILIAHEILHFMNHNKHSRDNSMAIKLDMSKAYDRMEWVLFMCYYD</sequence>
<dbReference type="PANTHER" id="PTHR46890:SF48">
    <property type="entry name" value="RNA-DIRECTED DNA POLYMERASE"/>
    <property type="match status" value="1"/>
</dbReference>
<gene>
    <name evidence="1" type="ORF">LIER_11012</name>
</gene>
<dbReference type="PANTHER" id="PTHR46890">
    <property type="entry name" value="NON-LTR RETROLELEMENT REVERSE TRANSCRIPTASE-LIKE PROTEIN-RELATED"/>
    <property type="match status" value="1"/>
</dbReference>
<evidence type="ECO:0000313" key="2">
    <source>
        <dbReference type="Proteomes" id="UP001454036"/>
    </source>
</evidence>
<accession>A0AAV3PRK2</accession>
<protein>
    <recommendedName>
        <fullName evidence="3">Reverse transcriptase</fullName>
    </recommendedName>
</protein>
<keyword evidence="2" id="KW-1185">Reference proteome</keyword>
<reference evidence="1 2" key="1">
    <citation type="submission" date="2024-01" db="EMBL/GenBank/DDBJ databases">
        <title>The complete chloroplast genome sequence of Lithospermum erythrorhizon: insights into the phylogenetic relationship among Boraginaceae species and the maternal lineages of purple gromwells.</title>
        <authorList>
            <person name="Okada T."/>
            <person name="Watanabe K."/>
        </authorList>
    </citation>
    <scope>NUCLEOTIDE SEQUENCE [LARGE SCALE GENOMIC DNA]</scope>
</reference>
<proteinExistence type="predicted"/>
<name>A0AAV3PRK2_LITER</name>
<organism evidence="1 2">
    <name type="scientific">Lithospermum erythrorhizon</name>
    <name type="common">Purple gromwell</name>
    <name type="synonym">Lithospermum officinale var. erythrorhizon</name>
    <dbReference type="NCBI Taxonomy" id="34254"/>
    <lineage>
        <taxon>Eukaryota</taxon>
        <taxon>Viridiplantae</taxon>
        <taxon>Streptophyta</taxon>
        <taxon>Embryophyta</taxon>
        <taxon>Tracheophyta</taxon>
        <taxon>Spermatophyta</taxon>
        <taxon>Magnoliopsida</taxon>
        <taxon>eudicotyledons</taxon>
        <taxon>Gunneridae</taxon>
        <taxon>Pentapetalae</taxon>
        <taxon>asterids</taxon>
        <taxon>lamiids</taxon>
        <taxon>Boraginales</taxon>
        <taxon>Boraginaceae</taxon>
        <taxon>Boraginoideae</taxon>
        <taxon>Lithospermeae</taxon>
        <taxon>Lithospermum</taxon>
    </lineage>
</organism>
<comment type="caution">
    <text evidence="1">The sequence shown here is derived from an EMBL/GenBank/DDBJ whole genome shotgun (WGS) entry which is preliminary data.</text>
</comment>
<evidence type="ECO:0000313" key="1">
    <source>
        <dbReference type="EMBL" id="GAA0152562.1"/>
    </source>
</evidence>
<dbReference type="EMBL" id="BAABME010002007">
    <property type="protein sequence ID" value="GAA0152562.1"/>
    <property type="molecule type" value="Genomic_DNA"/>
</dbReference>
<dbReference type="Proteomes" id="UP001454036">
    <property type="component" value="Unassembled WGS sequence"/>
</dbReference>
<dbReference type="InterPro" id="IPR052343">
    <property type="entry name" value="Retrotransposon-Effector_Assoc"/>
</dbReference>
<evidence type="ECO:0008006" key="3">
    <source>
        <dbReference type="Google" id="ProtNLM"/>
    </source>
</evidence>
<dbReference type="AlphaFoldDB" id="A0AAV3PRK2"/>